<dbReference type="GeneID" id="83619599"/>
<gene>
    <name evidence="3" type="ORF">OCS65_04240</name>
    <name evidence="2" type="ORF">RAJCM14343_3901</name>
</gene>
<dbReference type="SUPFAM" id="SSF69118">
    <property type="entry name" value="AhpD-like"/>
    <property type="match status" value="1"/>
</dbReference>
<dbReference type="AlphaFoldDB" id="A0A059MIN4"/>
<reference evidence="2" key="2">
    <citation type="submission" date="2019-10" db="EMBL/GenBank/DDBJ databases">
        <title>Draft genome sequence of Rhodococcus aetherivorans JCM 14343.</title>
        <authorList>
            <person name="Inoue D."/>
            <person name="Nakazawa M."/>
            <person name="Yamamoto N."/>
            <person name="Sei K."/>
            <person name="Ike M."/>
        </authorList>
    </citation>
    <scope>NUCLEOTIDE SEQUENCE</scope>
    <source>
        <strain evidence="2">JCM 14343</strain>
    </source>
</reference>
<name>A0A059MIN4_9NOCA</name>
<reference evidence="3" key="3">
    <citation type="submission" date="2022-09" db="EMBL/GenBank/DDBJ databases">
        <title>The genome sequence of Rhodococcus aetherivorans N1.</title>
        <authorList>
            <person name="Jiang W."/>
        </authorList>
    </citation>
    <scope>NUCLEOTIDE SEQUENCE</scope>
    <source>
        <strain evidence="3">N1</strain>
    </source>
</reference>
<evidence type="ECO:0000313" key="4">
    <source>
        <dbReference type="Proteomes" id="UP000325466"/>
    </source>
</evidence>
<evidence type="ECO:0000313" key="5">
    <source>
        <dbReference type="Proteomes" id="UP001163947"/>
    </source>
</evidence>
<reference evidence="2 4" key="1">
    <citation type="journal article" date="2018" name="Biodegradation">
        <title>1,4-Dioxane degradation characteristics of Rhodococcus aetherivorans JCM 14343.</title>
        <authorList>
            <person name="Inoue D."/>
            <person name="Tsunoda T."/>
            <person name="Yamamoto N."/>
            <person name="Ike M."/>
            <person name="Sei K."/>
        </authorList>
    </citation>
    <scope>NUCLEOTIDE SEQUENCE [LARGE SCALE GENOMIC DNA]</scope>
    <source>
        <strain evidence="2 4">JCM 14343</strain>
    </source>
</reference>
<dbReference type="EMBL" id="CP106982">
    <property type="protein sequence ID" value="UYF94992.1"/>
    <property type="molecule type" value="Genomic_DNA"/>
</dbReference>
<dbReference type="GO" id="GO:0051920">
    <property type="term" value="F:peroxiredoxin activity"/>
    <property type="evidence" value="ECO:0007669"/>
    <property type="project" value="InterPro"/>
</dbReference>
<sequence length="135" mass="14622">MTAHTPGAAPSIVDRMKAEGTWNPLWDGIEELDPEWTEHYLTATMQPYQSGVLSPQVVQLLCIAVDASCTHMYAPGLRRHIRAALDLGVTAREIVEVLKLATTIGIHSLNIGVPLLLEELSSQGRVPESDCAGHA</sequence>
<accession>A0A059MIN4</accession>
<dbReference type="InterPro" id="IPR029032">
    <property type="entry name" value="AhpD-like"/>
</dbReference>
<evidence type="ECO:0000259" key="1">
    <source>
        <dbReference type="Pfam" id="PF02627"/>
    </source>
</evidence>
<proteinExistence type="predicted"/>
<organism evidence="3 5">
    <name type="scientific">Rhodococcus aetherivorans</name>
    <dbReference type="NCBI Taxonomy" id="191292"/>
    <lineage>
        <taxon>Bacteria</taxon>
        <taxon>Bacillati</taxon>
        <taxon>Actinomycetota</taxon>
        <taxon>Actinomycetes</taxon>
        <taxon>Mycobacteriales</taxon>
        <taxon>Nocardiaceae</taxon>
        <taxon>Rhodococcus</taxon>
    </lineage>
</organism>
<dbReference type="InterPro" id="IPR003779">
    <property type="entry name" value="CMD-like"/>
</dbReference>
<dbReference type="Proteomes" id="UP001163947">
    <property type="component" value="Chromosome"/>
</dbReference>
<evidence type="ECO:0000313" key="2">
    <source>
        <dbReference type="EMBL" id="GES38636.1"/>
    </source>
</evidence>
<keyword evidence="4" id="KW-1185">Reference proteome</keyword>
<evidence type="ECO:0000313" key="3">
    <source>
        <dbReference type="EMBL" id="UYF94992.1"/>
    </source>
</evidence>
<protein>
    <submittedName>
        <fullName evidence="3">Carboxymuconolactone decarboxylase family protein</fullName>
    </submittedName>
</protein>
<dbReference type="RefSeq" id="WP_029546442.1">
    <property type="nucleotide sequence ID" value="NZ_BAAAYP010000031.1"/>
</dbReference>
<dbReference type="PANTHER" id="PTHR33930:SF2">
    <property type="entry name" value="BLR3452 PROTEIN"/>
    <property type="match status" value="1"/>
</dbReference>
<dbReference type="Proteomes" id="UP000325466">
    <property type="component" value="Unassembled WGS sequence"/>
</dbReference>
<dbReference type="PANTHER" id="PTHR33930">
    <property type="entry name" value="ALKYL HYDROPEROXIDE REDUCTASE AHPD"/>
    <property type="match status" value="1"/>
</dbReference>
<dbReference type="Pfam" id="PF02627">
    <property type="entry name" value="CMD"/>
    <property type="match status" value="1"/>
</dbReference>
<feature type="domain" description="Carboxymuconolactone decarboxylase-like" evidence="1">
    <location>
        <begin position="36"/>
        <end position="102"/>
    </location>
</feature>
<dbReference type="EMBL" id="BLAH01000095">
    <property type="protein sequence ID" value="GES38636.1"/>
    <property type="molecule type" value="Genomic_DNA"/>
</dbReference>
<dbReference type="Gene3D" id="1.20.1290.10">
    <property type="entry name" value="AhpD-like"/>
    <property type="match status" value="1"/>
</dbReference>